<dbReference type="EMBL" id="CM007905">
    <property type="protein sequence ID" value="OTF92989.1"/>
    <property type="molecule type" value="Genomic_DNA"/>
</dbReference>
<evidence type="ECO:0000313" key="1">
    <source>
        <dbReference type="EMBL" id="OTF92989.1"/>
    </source>
</evidence>
<proteinExistence type="predicted"/>
<name>A0A251S379_HELAN</name>
<organism evidence="1 2">
    <name type="scientific">Helianthus annuus</name>
    <name type="common">Common sunflower</name>
    <dbReference type="NCBI Taxonomy" id="4232"/>
    <lineage>
        <taxon>Eukaryota</taxon>
        <taxon>Viridiplantae</taxon>
        <taxon>Streptophyta</taxon>
        <taxon>Embryophyta</taxon>
        <taxon>Tracheophyta</taxon>
        <taxon>Spermatophyta</taxon>
        <taxon>Magnoliopsida</taxon>
        <taxon>eudicotyledons</taxon>
        <taxon>Gunneridae</taxon>
        <taxon>Pentapetalae</taxon>
        <taxon>asterids</taxon>
        <taxon>campanulids</taxon>
        <taxon>Asterales</taxon>
        <taxon>Asteraceae</taxon>
        <taxon>Asteroideae</taxon>
        <taxon>Heliantheae alliance</taxon>
        <taxon>Heliantheae</taxon>
        <taxon>Helianthus</taxon>
    </lineage>
</organism>
<accession>A0A251S379</accession>
<keyword evidence="2" id="KW-1185">Reference proteome</keyword>
<protein>
    <submittedName>
        <fullName evidence="1">Uncharacterized protein</fullName>
    </submittedName>
</protein>
<gene>
    <name evidence="1" type="ORF">HannXRQ_Chr16g0527991</name>
</gene>
<dbReference type="InParanoid" id="A0A251S379"/>
<reference evidence="2" key="1">
    <citation type="journal article" date="2017" name="Nature">
        <title>The sunflower genome provides insights into oil metabolism, flowering and Asterid evolution.</title>
        <authorList>
            <person name="Badouin H."/>
            <person name="Gouzy J."/>
            <person name="Grassa C.J."/>
            <person name="Murat F."/>
            <person name="Staton S.E."/>
            <person name="Cottret L."/>
            <person name="Lelandais-Briere C."/>
            <person name="Owens G.L."/>
            <person name="Carrere S."/>
            <person name="Mayjonade B."/>
            <person name="Legrand L."/>
            <person name="Gill N."/>
            <person name="Kane N.C."/>
            <person name="Bowers J.E."/>
            <person name="Hubner S."/>
            <person name="Bellec A."/>
            <person name="Berard A."/>
            <person name="Berges H."/>
            <person name="Blanchet N."/>
            <person name="Boniface M.C."/>
            <person name="Brunel D."/>
            <person name="Catrice O."/>
            <person name="Chaidir N."/>
            <person name="Claudel C."/>
            <person name="Donnadieu C."/>
            <person name="Faraut T."/>
            <person name="Fievet G."/>
            <person name="Helmstetter N."/>
            <person name="King M."/>
            <person name="Knapp S.J."/>
            <person name="Lai Z."/>
            <person name="Le Paslier M.C."/>
            <person name="Lippi Y."/>
            <person name="Lorenzon L."/>
            <person name="Mandel J.R."/>
            <person name="Marage G."/>
            <person name="Marchand G."/>
            <person name="Marquand E."/>
            <person name="Bret-Mestries E."/>
            <person name="Morien E."/>
            <person name="Nambeesan S."/>
            <person name="Nguyen T."/>
            <person name="Pegot-Espagnet P."/>
            <person name="Pouilly N."/>
            <person name="Raftis F."/>
            <person name="Sallet E."/>
            <person name="Schiex T."/>
            <person name="Thomas J."/>
            <person name="Vandecasteele C."/>
            <person name="Vares D."/>
            <person name="Vear F."/>
            <person name="Vautrin S."/>
            <person name="Crespi M."/>
            <person name="Mangin B."/>
            <person name="Burke J.M."/>
            <person name="Salse J."/>
            <person name="Munos S."/>
            <person name="Vincourt P."/>
            <person name="Rieseberg L.H."/>
            <person name="Langlade N.B."/>
        </authorList>
    </citation>
    <scope>NUCLEOTIDE SEQUENCE [LARGE SCALE GENOMIC DNA]</scope>
    <source>
        <strain evidence="2">cv. SF193</strain>
    </source>
</reference>
<evidence type="ECO:0000313" key="2">
    <source>
        <dbReference type="Proteomes" id="UP000215914"/>
    </source>
</evidence>
<dbReference type="AlphaFoldDB" id="A0A251S379"/>
<sequence>MFVVAKTPLYFRISKKLFHWGGNASANFFTTSAVVVTTPKLFNSTPYPYM</sequence>
<dbReference type="Proteomes" id="UP000215914">
    <property type="component" value="Chromosome 16"/>
</dbReference>